<evidence type="ECO:0000313" key="3">
    <source>
        <dbReference type="Proteomes" id="UP001151760"/>
    </source>
</evidence>
<dbReference type="PANTHER" id="PTHR48475:SF2">
    <property type="entry name" value="RIBONUCLEASE H"/>
    <property type="match status" value="1"/>
</dbReference>
<protein>
    <submittedName>
        <fullName evidence="2">Reverse transcriptase domain-containing protein</fullName>
    </submittedName>
</protein>
<gene>
    <name evidence="2" type="ORF">Tco_0925692</name>
</gene>
<dbReference type="InterPro" id="IPR012337">
    <property type="entry name" value="RNaseH-like_sf"/>
</dbReference>
<evidence type="ECO:0000313" key="2">
    <source>
        <dbReference type="EMBL" id="GJT35273.1"/>
    </source>
</evidence>
<dbReference type="GO" id="GO:0003964">
    <property type="term" value="F:RNA-directed DNA polymerase activity"/>
    <property type="evidence" value="ECO:0007669"/>
    <property type="project" value="UniProtKB-KW"/>
</dbReference>
<accession>A0ABQ5D8F9</accession>
<dbReference type="EMBL" id="BQNB010015036">
    <property type="protein sequence ID" value="GJT35273.1"/>
    <property type="molecule type" value="Genomic_DNA"/>
</dbReference>
<sequence>MTSIMAPWPFYQWGMDILGPLLQAAGRVKFVIVTIDYFTKWIEAKPLARITGKEMNTVMAHPQADSLVEMENKSQMEGIKSRLERERADWVDELPNILWAHRTSIKQSNGETPCSLTYESEAVIPSELGFKSKEMSQSAQHQKVKVRRDEPEGSALKANNVPPQDRSSIWLSSIERVHEEDIPKTAFRDAVMDIL</sequence>
<name>A0ABQ5D8F9_9ASTR</name>
<keyword evidence="2" id="KW-0695">RNA-directed DNA polymerase</keyword>
<organism evidence="2 3">
    <name type="scientific">Tanacetum coccineum</name>
    <dbReference type="NCBI Taxonomy" id="301880"/>
    <lineage>
        <taxon>Eukaryota</taxon>
        <taxon>Viridiplantae</taxon>
        <taxon>Streptophyta</taxon>
        <taxon>Embryophyta</taxon>
        <taxon>Tracheophyta</taxon>
        <taxon>Spermatophyta</taxon>
        <taxon>Magnoliopsida</taxon>
        <taxon>eudicotyledons</taxon>
        <taxon>Gunneridae</taxon>
        <taxon>Pentapetalae</taxon>
        <taxon>asterids</taxon>
        <taxon>campanulids</taxon>
        <taxon>Asterales</taxon>
        <taxon>Asteraceae</taxon>
        <taxon>Asteroideae</taxon>
        <taxon>Anthemideae</taxon>
        <taxon>Anthemidinae</taxon>
        <taxon>Tanacetum</taxon>
    </lineage>
</organism>
<keyword evidence="2" id="KW-0808">Transferase</keyword>
<comment type="caution">
    <text evidence="2">The sequence shown here is derived from an EMBL/GenBank/DDBJ whole genome shotgun (WGS) entry which is preliminary data.</text>
</comment>
<dbReference type="Proteomes" id="UP001151760">
    <property type="component" value="Unassembled WGS sequence"/>
</dbReference>
<proteinExistence type="predicted"/>
<keyword evidence="2" id="KW-0548">Nucleotidyltransferase</keyword>
<reference evidence="2" key="1">
    <citation type="journal article" date="2022" name="Int. J. Mol. Sci.">
        <title>Draft Genome of Tanacetum Coccineum: Genomic Comparison of Closely Related Tanacetum-Family Plants.</title>
        <authorList>
            <person name="Yamashiro T."/>
            <person name="Shiraishi A."/>
            <person name="Nakayama K."/>
            <person name="Satake H."/>
        </authorList>
    </citation>
    <scope>NUCLEOTIDE SEQUENCE</scope>
</reference>
<dbReference type="PANTHER" id="PTHR48475">
    <property type="entry name" value="RIBONUCLEASE H"/>
    <property type="match status" value="1"/>
</dbReference>
<dbReference type="SUPFAM" id="SSF53098">
    <property type="entry name" value="Ribonuclease H-like"/>
    <property type="match status" value="1"/>
</dbReference>
<dbReference type="InterPro" id="IPR036397">
    <property type="entry name" value="RNaseH_sf"/>
</dbReference>
<dbReference type="Gene3D" id="3.30.420.10">
    <property type="entry name" value="Ribonuclease H-like superfamily/Ribonuclease H"/>
    <property type="match status" value="2"/>
</dbReference>
<reference evidence="2" key="2">
    <citation type="submission" date="2022-01" db="EMBL/GenBank/DDBJ databases">
        <authorList>
            <person name="Yamashiro T."/>
            <person name="Shiraishi A."/>
            <person name="Satake H."/>
            <person name="Nakayama K."/>
        </authorList>
    </citation>
    <scope>NUCLEOTIDE SEQUENCE</scope>
</reference>
<keyword evidence="3" id="KW-1185">Reference proteome</keyword>
<feature type="region of interest" description="Disordered" evidence="1">
    <location>
        <begin position="134"/>
        <end position="164"/>
    </location>
</feature>
<evidence type="ECO:0000256" key="1">
    <source>
        <dbReference type="SAM" id="MobiDB-lite"/>
    </source>
</evidence>